<evidence type="ECO:0000313" key="2">
    <source>
        <dbReference type="Proteomes" id="UP001552594"/>
    </source>
</evidence>
<dbReference type="SUPFAM" id="SSF101898">
    <property type="entry name" value="NHL repeat"/>
    <property type="match status" value="1"/>
</dbReference>
<dbReference type="Proteomes" id="UP001552594">
    <property type="component" value="Unassembled WGS sequence"/>
</dbReference>
<evidence type="ECO:0008006" key="3">
    <source>
        <dbReference type="Google" id="ProtNLM"/>
    </source>
</evidence>
<dbReference type="Pfam" id="PF24684">
    <property type="entry name" value="Vgb_lyase"/>
    <property type="match status" value="1"/>
</dbReference>
<name>A0ABV3K118_STRON</name>
<reference evidence="1 2" key="1">
    <citation type="submission" date="2024-06" db="EMBL/GenBank/DDBJ databases">
        <title>The Natural Products Discovery Center: Release of the First 8490 Sequenced Strains for Exploring Actinobacteria Biosynthetic Diversity.</title>
        <authorList>
            <person name="Kalkreuter E."/>
            <person name="Kautsar S.A."/>
            <person name="Yang D."/>
            <person name="Bader C.D."/>
            <person name="Teijaro C.N."/>
            <person name="Fluegel L."/>
            <person name="Davis C.M."/>
            <person name="Simpson J.R."/>
            <person name="Lauterbach L."/>
            <person name="Steele A.D."/>
            <person name="Gui C."/>
            <person name="Meng S."/>
            <person name="Li G."/>
            <person name="Viehrig K."/>
            <person name="Ye F."/>
            <person name="Su P."/>
            <person name="Kiefer A.F."/>
            <person name="Nichols A."/>
            <person name="Cepeda A.J."/>
            <person name="Yan W."/>
            <person name="Fan B."/>
            <person name="Jiang Y."/>
            <person name="Adhikari A."/>
            <person name="Zheng C.-J."/>
            <person name="Schuster L."/>
            <person name="Cowan T.M."/>
            <person name="Smanski M.J."/>
            <person name="Chevrette M.G."/>
            <person name="De Carvalho L.P.S."/>
            <person name="Shen B."/>
        </authorList>
    </citation>
    <scope>NUCLEOTIDE SEQUENCE [LARGE SCALE GENOMIC DNA]</scope>
    <source>
        <strain evidence="1 2">NPDC052347</strain>
    </source>
</reference>
<keyword evidence="2" id="KW-1185">Reference proteome</keyword>
<dbReference type="Gene3D" id="2.130.10.10">
    <property type="entry name" value="YVTN repeat-like/Quinoprotein amine dehydrogenase"/>
    <property type="match status" value="1"/>
</dbReference>
<organism evidence="1 2">
    <name type="scientific">Streptomyces orinoci</name>
    <name type="common">Streptoverticillium orinoci</name>
    <dbReference type="NCBI Taxonomy" id="67339"/>
    <lineage>
        <taxon>Bacteria</taxon>
        <taxon>Bacillati</taxon>
        <taxon>Actinomycetota</taxon>
        <taxon>Actinomycetes</taxon>
        <taxon>Kitasatosporales</taxon>
        <taxon>Streptomycetaceae</taxon>
        <taxon>Streptomyces</taxon>
    </lineage>
</organism>
<dbReference type="InterPro" id="IPR051344">
    <property type="entry name" value="Vgb"/>
</dbReference>
<protein>
    <recommendedName>
        <fullName evidence="3">Virginiamycin B lyase</fullName>
    </recommendedName>
</protein>
<dbReference type="EMBL" id="JBFAUK010000016">
    <property type="protein sequence ID" value="MEV5508851.1"/>
    <property type="molecule type" value="Genomic_DNA"/>
</dbReference>
<dbReference type="InterPro" id="IPR015943">
    <property type="entry name" value="WD40/YVTN_repeat-like_dom_sf"/>
</dbReference>
<gene>
    <name evidence="1" type="ORF">AB0L16_20805</name>
</gene>
<sequence length="102" mass="10879">MWFTLNQGNTVGRIDMDGAVTVHLLPTESAGPAGIAAGHDGTLWFTEIGAGQIDRITSDGRITEFPLPGRAAWPHAVTVDGRGTVWFTEEHLPNVGGWIDGL</sequence>
<evidence type="ECO:0000313" key="1">
    <source>
        <dbReference type="EMBL" id="MEV5508851.1"/>
    </source>
</evidence>
<dbReference type="PANTHER" id="PTHR40274:SF3">
    <property type="entry name" value="VIRGINIAMYCIN B LYASE"/>
    <property type="match status" value="1"/>
</dbReference>
<dbReference type="PANTHER" id="PTHR40274">
    <property type="entry name" value="VIRGINIAMYCIN B LYASE"/>
    <property type="match status" value="1"/>
</dbReference>
<proteinExistence type="predicted"/>
<comment type="caution">
    <text evidence="1">The sequence shown here is derived from an EMBL/GenBank/DDBJ whole genome shotgun (WGS) entry which is preliminary data.</text>
</comment>
<accession>A0ABV3K118</accession>